<proteinExistence type="predicted"/>
<dbReference type="Proteomes" id="UP000594261">
    <property type="component" value="Chromosome 10"/>
</dbReference>
<dbReference type="InterPro" id="IPR040256">
    <property type="entry name" value="At4g02000-like"/>
</dbReference>
<dbReference type="InParanoid" id="A0A7N2MTM8"/>
<dbReference type="Gramene" id="QL10p051403:mrna">
    <property type="protein sequence ID" value="QL10p051403:mrna"/>
    <property type="gene ID" value="QL10p051403"/>
</dbReference>
<reference evidence="2" key="2">
    <citation type="submission" date="2021-01" db="UniProtKB">
        <authorList>
            <consortium name="EnsemblPlants"/>
        </authorList>
    </citation>
    <scope>IDENTIFICATION</scope>
</reference>
<sequence length="482" mass="54610">MEPTWQANKSLILHKWQPGLQAIKFNPKRTLIWIKIFHLPVEYWNPECLSHITSGVGIPLYTDSLTEKQKWLGFEGLKVCVEIEANSPLPMTISVELRKDVYLENKMKEKPTEQVGDVNKEQKMSNGAPLSPLQPQGYNSVNVSLPNEKIRPEPNPMGSSLRSQVMVPVNSSSNERIGIVRKNLWSNLHSLNSQIGDQPCLIGGDFNIVKGPGERFGGLGSISFEEEFCHCLIELELDKILVNPVRFDCFPPIGVEFFPPGVSDHATSFMFSQVEVEMVRDYHKEKGVARCTIKVDLMKAYDSIQLTIDIGKLSSRDCKPLIDKISARIHSRSARRLAFAVIKQIEKSFNSYLWKGIDTGAKGAKVAWDRLEIRAKHDECLSGNWCGILLPFLNTHLFSETDHLFFECSITGRIWSQMLGFCDFHQAISSWSECLQWGLRILKMGGVKAIFFKLVYHIWLQRNASVYSSNSLSEEAIKASFE</sequence>
<protein>
    <recommendedName>
        <fullName evidence="4">DUF4283 domain-containing protein</fullName>
    </recommendedName>
</protein>
<dbReference type="AlphaFoldDB" id="A0A7N2MTM8"/>
<keyword evidence="3" id="KW-1185">Reference proteome</keyword>
<dbReference type="SUPFAM" id="SSF56219">
    <property type="entry name" value="DNase I-like"/>
    <property type="match status" value="1"/>
</dbReference>
<dbReference type="PANTHER" id="PTHR31286">
    <property type="entry name" value="GLYCINE-RICH CELL WALL STRUCTURAL PROTEIN 1.8-LIKE"/>
    <property type="match status" value="1"/>
</dbReference>
<feature type="compositionally biased region" description="Basic and acidic residues" evidence="1">
    <location>
        <begin position="110"/>
        <end position="123"/>
    </location>
</feature>
<reference evidence="2 3" key="1">
    <citation type="journal article" date="2016" name="G3 (Bethesda)">
        <title>First Draft Assembly and Annotation of the Genome of a California Endemic Oak Quercus lobata Nee (Fagaceae).</title>
        <authorList>
            <person name="Sork V.L."/>
            <person name="Fitz-Gibbon S.T."/>
            <person name="Puiu D."/>
            <person name="Crepeau M."/>
            <person name="Gugger P.F."/>
            <person name="Sherman R."/>
            <person name="Stevens K."/>
            <person name="Langley C.H."/>
            <person name="Pellegrini M."/>
            <person name="Salzberg S.L."/>
        </authorList>
    </citation>
    <scope>NUCLEOTIDE SEQUENCE [LARGE SCALE GENOMIC DNA]</scope>
    <source>
        <strain evidence="2 3">cv. SW786</strain>
    </source>
</reference>
<feature type="region of interest" description="Disordered" evidence="1">
    <location>
        <begin position="110"/>
        <end position="132"/>
    </location>
</feature>
<evidence type="ECO:0000313" key="3">
    <source>
        <dbReference type="Proteomes" id="UP000594261"/>
    </source>
</evidence>
<dbReference type="EMBL" id="LRBV02000010">
    <property type="status" value="NOT_ANNOTATED_CDS"/>
    <property type="molecule type" value="Genomic_DNA"/>
</dbReference>
<dbReference type="EnsemblPlants" id="QL10p051403:mrna">
    <property type="protein sequence ID" value="QL10p051403:mrna"/>
    <property type="gene ID" value="QL10p051403"/>
</dbReference>
<evidence type="ECO:0000256" key="1">
    <source>
        <dbReference type="SAM" id="MobiDB-lite"/>
    </source>
</evidence>
<accession>A0A7N2MTM8</accession>
<evidence type="ECO:0008006" key="4">
    <source>
        <dbReference type="Google" id="ProtNLM"/>
    </source>
</evidence>
<dbReference type="PANTHER" id="PTHR31286:SF180">
    <property type="entry name" value="OS10G0362600 PROTEIN"/>
    <property type="match status" value="1"/>
</dbReference>
<dbReference type="InterPro" id="IPR036691">
    <property type="entry name" value="Endo/exonu/phosph_ase_sf"/>
</dbReference>
<organism evidence="2 3">
    <name type="scientific">Quercus lobata</name>
    <name type="common">Valley oak</name>
    <dbReference type="NCBI Taxonomy" id="97700"/>
    <lineage>
        <taxon>Eukaryota</taxon>
        <taxon>Viridiplantae</taxon>
        <taxon>Streptophyta</taxon>
        <taxon>Embryophyta</taxon>
        <taxon>Tracheophyta</taxon>
        <taxon>Spermatophyta</taxon>
        <taxon>Magnoliopsida</taxon>
        <taxon>eudicotyledons</taxon>
        <taxon>Gunneridae</taxon>
        <taxon>Pentapetalae</taxon>
        <taxon>rosids</taxon>
        <taxon>fabids</taxon>
        <taxon>Fagales</taxon>
        <taxon>Fagaceae</taxon>
        <taxon>Quercus</taxon>
    </lineage>
</organism>
<name>A0A7N2MTM8_QUELO</name>
<evidence type="ECO:0000313" key="2">
    <source>
        <dbReference type="EnsemblPlants" id="QL10p051403:mrna"/>
    </source>
</evidence>